<evidence type="ECO:0000313" key="3">
    <source>
        <dbReference type="EMBL" id="TVU92334.1"/>
    </source>
</evidence>
<gene>
    <name evidence="3" type="ORF">FQP89_04205</name>
</gene>
<evidence type="ECO:0000256" key="1">
    <source>
        <dbReference type="SAM" id="MobiDB-lite"/>
    </source>
</evidence>
<evidence type="ECO:0000256" key="2">
    <source>
        <dbReference type="SAM" id="SignalP"/>
    </source>
</evidence>
<dbReference type="RefSeq" id="WP_144810024.1">
    <property type="nucleotide sequence ID" value="NZ_VNFE01000001.1"/>
</dbReference>
<sequence length="100" mass="10857">MFNVFVKKAAVVGLSFGLLASPLAFAHISIDANQDFTVDDEPIQAQSHHTSGQADFSPSDLMYDEGDRPNVIKAESHRTSSQADYTAKDLTQDVGDGNVW</sequence>
<protein>
    <submittedName>
        <fullName evidence="3">Uncharacterized protein</fullName>
    </submittedName>
</protein>
<evidence type="ECO:0000313" key="4">
    <source>
        <dbReference type="Proteomes" id="UP000317288"/>
    </source>
</evidence>
<dbReference type="Proteomes" id="UP000317288">
    <property type="component" value="Unassembled WGS sequence"/>
</dbReference>
<name>A0A558JFB8_9GAMM</name>
<dbReference type="EMBL" id="VNFE01000001">
    <property type="protein sequence ID" value="TVU92334.1"/>
    <property type="molecule type" value="Genomic_DNA"/>
</dbReference>
<accession>A0A558JFB8</accession>
<feature type="chain" id="PRO_5021948525" evidence="2">
    <location>
        <begin position="27"/>
        <end position="100"/>
    </location>
</feature>
<dbReference type="AlphaFoldDB" id="A0A558JFB8"/>
<proteinExistence type="predicted"/>
<keyword evidence="2" id="KW-0732">Signal</keyword>
<reference evidence="3 4" key="1">
    <citation type="submission" date="2019-07" db="EMBL/GenBank/DDBJ databases">
        <title>Diversity of Bacteria from Kongsfjorden, Arctic.</title>
        <authorList>
            <person name="Yu Y."/>
        </authorList>
    </citation>
    <scope>NUCLEOTIDE SEQUENCE [LARGE SCALE GENOMIC DNA]</scope>
    <source>
        <strain evidence="3 4">SM1922</strain>
    </source>
</reference>
<organism evidence="3 4">
    <name type="scientific">Vreelandella titanicae</name>
    <dbReference type="NCBI Taxonomy" id="664683"/>
    <lineage>
        <taxon>Bacteria</taxon>
        <taxon>Pseudomonadati</taxon>
        <taxon>Pseudomonadota</taxon>
        <taxon>Gammaproteobacteria</taxon>
        <taxon>Oceanospirillales</taxon>
        <taxon>Halomonadaceae</taxon>
        <taxon>Vreelandella</taxon>
    </lineage>
</organism>
<feature type="region of interest" description="Disordered" evidence="1">
    <location>
        <begin position="74"/>
        <end position="100"/>
    </location>
</feature>
<feature type="region of interest" description="Disordered" evidence="1">
    <location>
        <begin position="41"/>
        <end position="62"/>
    </location>
</feature>
<comment type="caution">
    <text evidence="3">The sequence shown here is derived from an EMBL/GenBank/DDBJ whole genome shotgun (WGS) entry which is preliminary data.</text>
</comment>
<feature type="compositionally biased region" description="Polar residues" evidence="1">
    <location>
        <begin position="44"/>
        <end position="56"/>
    </location>
</feature>
<feature type="signal peptide" evidence="2">
    <location>
        <begin position="1"/>
        <end position="26"/>
    </location>
</feature>